<dbReference type="KEGG" id="csem:103394623"/>
<keyword evidence="3" id="KW-0963">Cytoplasm</keyword>
<dbReference type="PANTHER" id="PTHR31169">
    <property type="entry name" value="OS05G0300700 PROTEIN"/>
    <property type="match status" value="1"/>
</dbReference>
<dbReference type="OMA" id="DPAWICP"/>
<keyword evidence="6" id="KW-0832">Ubl conjugation</keyword>
<feature type="region of interest" description="Disordered" evidence="10">
    <location>
        <begin position="35"/>
        <end position="173"/>
    </location>
</feature>
<reference evidence="12 13" key="1">
    <citation type="journal article" date="2014" name="Nat. Genet.">
        <title>Whole-genome sequence of a flatfish provides insights into ZW sex chromosome evolution and adaptation to a benthic lifestyle.</title>
        <authorList>
            <person name="Chen S."/>
            <person name="Zhang G."/>
            <person name="Shao C."/>
            <person name="Huang Q."/>
            <person name="Liu G."/>
            <person name="Zhang P."/>
            <person name="Song W."/>
            <person name="An N."/>
            <person name="Chalopin D."/>
            <person name="Volff J.N."/>
            <person name="Hong Y."/>
            <person name="Li Q."/>
            <person name="Sha Z."/>
            <person name="Zhou H."/>
            <person name="Xie M."/>
            <person name="Yu Q."/>
            <person name="Liu Y."/>
            <person name="Xiang H."/>
            <person name="Wang N."/>
            <person name="Wu K."/>
            <person name="Yang C."/>
            <person name="Zhou Q."/>
            <person name="Liao X."/>
            <person name="Yang L."/>
            <person name="Hu Q."/>
            <person name="Zhang J."/>
            <person name="Meng L."/>
            <person name="Jin L."/>
            <person name="Tian Y."/>
            <person name="Lian J."/>
            <person name="Yang J."/>
            <person name="Miao G."/>
            <person name="Liu S."/>
            <person name="Liang Z."/>
            <person name="Yan F."/>
            <person name="Li Y."/>
            <person name="Sun B."/>
            <person name="Zhang H."/>
            <person name="Zhang J."/>
            <person name="Zhu Y."/>
            <person name="Du M."/>
            <person name="Zhao Y."/>
            <person name="Schartl M."/>
            <person name="Tang Q."/>
            <person name="Wang J."/>
        </authorList>
    </citation>
    <scope>NUCLEOTIDE SEQUENCE</scope>
</reference>
<feature type="compositionally biased region" description="Basic and acidic residues" evidence="10">
    <location>
        <begin position="205"/>
        <end position="227"/>
    </location>
</feature>
<dbReference type="GO" id="GO:0005634">
    <property type="term" value="C:nucleus"/>
    <property type="evidence" value="ECO:0007669"/>
    <property type="project" value="UniProtKB-SubCell"/>
</dbReference>
<evidence type="ECO:0000313" key="13">
    <source>
        <dbReference type="Proteomes" id="UP000265120"/>
    </source>
</evidence>
<keyword evidence="9" id="KW-0539">Nucleus</keyword>
<dbReference type="AlphaFoldDB" id="A0A3P8VHQ4"/>
<reference evidence="12" key="3">
    <citation type="submission" date="2025-09" db="UniProtKB">
        <authorList>
            <consortium name="Ensembl"/>
        </authorList>
    </citation>
    <scope>IDENTIFICATION</scope>
</reference>
<feature type="compositionally biased region" description="Basic and acidic residues" evidence="10">
    <location>
        <begin position="125"/>
        <end position="161"/>
    </location>
</feature>
<keyword evidence="13" id="KW-1185">Reference proteome</keyword>
<proteinExistence type="predicted"/>
<evidence type="ECO:0000256" key="7">
    <source>
        <dbReference type="ARBA" id="ARBA00023015"/>
    </source>
</evidence>
<dbReference type="STRING" id="244447.ENSCSEP00000013862"/>
<dbReference type="Proteomes" id="UP000265120">
    <property type="component" value="Chromosome 18"/>
</dbReference>
<keyword evidence="5" id="KW-0597">Phosphoprotein</keyword>
<protein>
    <submittedName>
        <fullName evidence="12">Cell division cycle associated 7 like</fullName>
    </submittedName>
</protein>
<keyword evidence="8" id="KW-0804">Transcription</keyword>
<dbReference type="Ensembl" id="ENSCSET00000014025.1">
    <property type="protein sequence ID" value="ENSCSEP00000013862.1"/>
    <property type="gene ID" value="ENSCSEG00000008916.1"/>
</dbReference>
<accession>A0A3P8VHQ4</accession>
<feature type="compositionally biased region" description="Acidic residues" evidence="10">
    <location>
        <begin position="37"/>
        <end position="51"/>
    </location>
</feature>
<dbReference type="Pfam" id="PF10497">
    <property type="entry name" value="zf-4CXXC_R1"/>
    <property type="match status" value="1"/>
</dbReference>
<comment type="subcellular location">
    <subcellularLocation>
        <location evidence="2">Cytoplasm</location>
    </subcellularLocation>
    <subcellularLocation>
        <location evidence="1">Nucleus</location>
    </subcellularLocation>
</comment>
<dbReference type="GeneTree" id="ENSGT00940000159108"/>
<evidence type="ECO:0000256" key="5">
    <source>
        <dbReference type="ARBA" id="ARBA00022553"/>
    </source>
</evidence>
<keyword evidence="4" id="KW-1017">Isopeptide bond</keyword>
<evidence type="ECO:0000256" key="10">
    <source>
        <dbReference type="SAM" id="MobiDB-lite"/>
    </source>
</evidence>
<evidence type="ECO:0000256" key="3">
    <source>
        <dbReference type="ARBA" id="ARBA00022490"/>
    </source>
</evidence>
<dbReference type="CTD" id="572007"/>
<dbReference type="PANTHER" id="PTHR31169:SF4">
    <property type="entry name" value="CELL DIVISION CYCLE-ASSOCIATED 7-LIKE PROTEIN"/>
    <property type="match status" value="1"/>
</dbReference>
<evidence type="ECO:0000256" key="2">
    <source>
        <dbReference type="ARBA" id="ARBA00004496"/>
    </source>
</evidence>
<dbReference type="InterPro" id="IPR040221">
    <property type="entry name" value="CDCA7/CDA7L"/>
</dbReference>
<evidence type="ECO:0000313" key="12">
    <source>
        <dbReference type="Ensembl" id="ENSCSEP00000013862.1"/>
    </source>
</evidence>
<evidence type="ECO:0000256" key="4">
    <source>
        <dbReference type="ARBA" id="ARBA00022499"/>
    </source>
</evidence>
<evidence type="ECO:0000256" key="8">
    <source>
        <dbReference type="ARBA" id="ARBA00023163"/>
    </source>
</evidence>
<evidence type="ECO:0000256" key="6">
    <source>
        <dbReference type="ARBA" id="ARBA00022843"/>
    </source>
</evidence>
<dbReference type="GO" id="GO:0006355">
    <property type="term" value="P:regulation of DNA-templated transcription"/>
    <property type="evidence" value="ECO:0007669"/>
    <property type="project" value="InterPro"/>
</dbReference>
<dbReference type="RefSeq" id="XP_008330245.1">
    <property type="nucleotide sequence ID" value="XM_008332023.2"/>
</dbReference>
<organism evidence="12 13">
    <name type="scientific">Cynoglossus semilaevis</name>
    <name type="common">Tongue sole</name>
    <dbReference type="NCBI Taxonomy" id="244447"/>
    <lineage>
        <taxon>Eukaryota</taxon>
        <taxon>Metazoa</taxon>
        <taxon>Chordata</taxon>
        <taxon>Craniata</taxon>
        <taxon>Vertebrata</taxon>
        <taxon>Euteleostomi</taxon>
        <taxon>Actinopterygii</taxon>
        <taxon>Neopterygii</taxon>
        <taxon>Teleostei</taxon>
        <taxon>Neoteleostei</taxon>
        <taxon>Acanthomorphata</taxon>
        <taxon>Carangaria</taxon>
        <taxon>Pleuronectiformes</taxon>
        <taxon>Pleuronectoidei</taxon>
        <taxon>Cynoglossidae</taxon>
        <taxon>Cynoglossinae</taxon>
        <taxon>Cynoglossus</taxon>
    </lineage>
</organism>
<evidence type="ECO:0000256" key="9">
    <source>
        <dbReference type="ARBA" id="ARBA00023242"/>
    </source>
</evidence>
<keyword evidence="7" id="KW-0805">Transcription regulation</keyword>
<feature type="domain" description="Zinc-finger" evidence="11">
    <location>
        <begin position="311"/>
        <end position="408"/>
    </location>
</feature>
<dbReference type="GeneID" id="103394623"/>
<dbReference type="InParanoid" id="A0A3P8VHQ4"/>
<feature type="region of interest" description="Disordered" evidence="10">
    <location>
        <begin position="192"/>
        <end position="248"/>
    </location>
</feature>
<dbReference type="FunCoup" id="A0A3P8VHQ4">
    <property type="interactions" value="252"/>
</dbReference>
<reference evidence="12" key="2">
    <citation type="submission" date="2025-08" db="UniProtKB">
        <authorList>
            <consortium name="Ensembl"/>
        </authorList>
    </citation>
    <scope>IDENTIFICATION</scope>
</reference>
<sequence>MGNKSENKDRMTLKSQTPCFKSKYITTELAHLFSQSDSEEEFEGFSEDEGDDNRGCNKHLKSVDSEDSDVDTGFYSDGDDTPPTKRKSLLVALRFPMKRLSSSKKEPRQRNMSELVRCTPPSQRASEEVKPEKRIKAREEKEKKEEKEDKKDVERDDEEKVLSQSLKKRDKNIQENKAMLAKLFADLSTLAEFGLPTEPHKKRRQSSDKTTPRKRKFEQEPGSERRNPSRKARPPENFGVEEKSEPTIHKGPRTVDIRQLMEVDEGLVGERQRKRKSPGCKRSQYVVKSVDEITKEDLDNIAYRSKDKIWDKENGSSCHQCRQKTLDTKTVCRSGVCVGVKGQFCGPCLKNRYGEDVRTVLLDPTWCCPICRGMCNCSLCRKKEGRCATGILVGLARYNGHDNVHEYLESIQKELQ</sequence>
<dbReference type="InterPro" id="IPR018866">
    <property type="entry name" value="Znf-4CXXC_R1"/>
</dbReference>
<name>A0A3P8VHQ4_CYNSE</name>
<dbReference type="GO" id="GO:0005737">
    <property type="term" value="C:cytoplasm"/>
    <property type="evidence" value="ECO:0007669"/>
    <property type="project" value="UniProtKB-SubCell"/>
</dbReference>
<evidence type="ECO:0000259" key="11">
    <source>
        <dbReference type="Pfam" id="PF10497"/>
    </source>
</evidence>
<evidence type="ECO:0000256" key="1">
    <source>
        <dbReference type="ARBA" id="ARBA00004123"/>
    </source>
</evidence>
<dbReference type="OrthoDB" id="298344at2759"/>